<feature type="compositionally biased region" description="Basic residues" evidence="2">
    <location>
        <begin position="94"/>
        <end position="104"/>
    </location>
</feature>
<feature type="compositionally biased region" description="Basic and acidic residues" evidence="2">
    <location>
        <begin position="120"/>
        <end position="141"/>
    </location>
</feature>
<dbReference type="GO" id="GO:0005886">
    <property type="term" value="C:plasma membrane"/>
    <property type="evidence" value="ECO:0007669"/>
    <property type="project" value="TreeGrafter"/>
</dbReference>
<protein>
    <submittedName>
        <fullName evidence="5">Syntenin-1-like isoform X1</fullName>
    </submittedName>
</protein>
<dbReference type="CDD" id="cd06721">
    <property type="entry name" value="PDZ1_syntenin-like"/>
    <property type="match status" value="1"/>
</dbReference>
<evidence type="ECO:0000256" key="2">
    <source>
        <dbReference type="SAM" id="MobiDB-lite"/>
    </source>
</evidence>
<evidence type="ECO:0000313" key="4">
    <source>
        <dbReference type="Proteomes" id="UP000515158"/>
    </source>
</evidence>
<dbReference type="Proteomes" id="UP000515158">
    <property type="component" value="Unplaced"/>
</dbReference>
<dbReference type="PROSITE" id="PS50106">
    <property type="entry name" value="PDZ"/>
    <property type="match status" value="2"/>
</dbReference>
<dbReference type="RefSeq" id="XP_034252403.1">
    <property type="nucleotide sequence ID" value="XM_034396512.1"/>
</dbReference>
<feature type="compositionally biased region" description="Polar residues" evidence="2">
    <location>
        <begin position="106"/>
        <end position="118"/>
    </location>
</feature>
<dbReference type="PANTHER" id="PTHR12345:SF3">
    <property type="entry name" value="PDZ DOMAIN-CONTAINING PROTEIN"/>
    <property type="match status" value="1"/>
</dbReference>
<keyword evidence="1" id="KW-0677">Repeat</keyword>
<feature type="domain" description="PDZ" evidence="3">
    <location>
        <begin position="387"/>
        <end position="462"/>
    </location>
</feature>
<gene>
    <name evidence="5" type="primary">LOC117651921</name>
</gene>
<organism evidence="5">
    <name type="scientific">Thrips palmi</name>
    <name type="common">Melon thrips</name>
    <dbReference type="NCBI Taxonomy" id="161013"/>
    <lineage>
        <taxon>Eukaryota</taxon>
        <taxon>Metazoa</taxon>
        <taxon>Ecdysozoa</taxon>
        <taxon>Arthropoda</taxon>
        <taxon>Hexapoda</taxon>
        <taxon>Insecta</taxon>
        <taxon>Pterygota</taxon>
        <taxon>Neoptera</taxon>
        <taxon>Paraneoptera</taxon>
        <taxon>Thysanoptera</taxon>
        <taxon>Terebrantia</taxon>
        <taxon>Thripoidea</taxon>
        <taxon>Thripidae</taxon>
        <taxon>Thrips</taxon>
    </lineage>
</organism>
<dbReference type="Pfam" id="PF00595">
    <property type="entry name" value="PDZ"/>
    <property type="match status" value="2"/>
</dbReference>
<sequence length="487" mass="52661">MDHDKQGMIIEIEPFPSVKSMLHGKVIQSQSREIVANVFAFMKREAEFGQQIPLRCVTKRVIAATGVSERSIRRIQREAEIVYSGGASSFTSPRSKKRKVKKSKSAIFQNSADNTSKSVPDPEDKGDIKPKGSESEEKSDKMLYPSLEDLKVDQLSKAQGPFDAAEAFMHQQQRSAGNTSNLISYPSTGAAGIYSSMAPQPAAVPVHGVSAPPPYSLTPTAPSTADSCSVRQYHTPLYPTLNDYMGLDLSPETIALNMPEYSTVAVVPPMQLQPATTTSGMVAPLSGHSLGLQRAQVTHGIRELTVCKDAHGKVGLRVQTVNSGVFVCVVVKGSPAAMAGLRFGDQILQVNGHIVAGYTMDQVHKLFKESPINGISVIVRDRPFERTVTLHKDSTGHVGFHFKEGKIVGLVQDSSAARNGLLTDHHVLEVNGQNVVGVPDKDITAIINEGGQTITITIIPTYVFDHMVKKMSSNLLKSAMDHSIPNV</sequence>
<dbReference type="InParanoid" id="A0A6P9A3D1"/>
<dbReference type="PANTHER" id="PTHR12345">
    <property type="entry name" value="SYNTENIN RELATED"/>
    <property type="match status" value="1"/>
</dbReference>
<evidence type="ECO:0000313" key="5">
    <source>
        <dbReference type="RefSeq" id="XP_034252403.1"/>
    </source>
</evidence>
<dbReference type="GO" id="GO:0005737">
    <property type="term" value="C:cytoplasm"/>
    <property type="evidence" value="ECO:0007669"/>
    <property type="project" value="TreeGrafter"/>
</dbReference>
<dbReference type="InterPro" id="IPR051230">
    <property type="entry name" value="APP-Binding"/>
</dbReference>
<dbReference type="GeneID" id="117651921"/>
<evidence type="ECO:0000256" key="1">
    <source>
        <dbReference type="ARBA" id="ARBA00022737"/>
    </source>
</evidence>
<reference evidence="5" key="1">
    <citation type="submission" date="2025-08" db="UniProtKB">
        <authorList>
            <consortium name="RefSeq"/>
        </authorList>
    </citation>
    <scope>IDENTIFICATION</scope>
    <source>
        <tissue evidence="5">Total insect</tissue>
    </source>
</reference>
<feature type="domain" description="PDZ" evidence="3">
    <location>
        <begin position="303"/>
        <end position="382"/>
    </location>
</feature>
<proteinExistence type="predicted"/>
<keyword evidence="4" id="KW-1185">Reference proteome</keyword>
<dbReference type="FunFam" id="2.30.42.10:FF:000043">
    <property type="entry name" value="Syntenin-1 isoform X1"/>
    <property type="match status" value="1"/>
</dbReference>
<dbReference type="SMART" id="SM00228">
    <property type="entry name" value="PDZ"/>
    <property type="match status" value="2"/>
</dbReference>
<dbReference type="SUPFAM" id="SSF50156">
    <property type="entry name" value="PDZ domain-like"/>
    <property type="match status" value="2"/>
</dbReference>
<dbReference type="AlphaFoldDB" id="A0A6P9A3D1"/>
<dbReference type="CDD" id="cd06794">
    <property type="entry name" value="PDZ2_syntenin-like"/>
    <property type="match status" value="1"/>
</dbReference>
<dbReference type="OrthoDB" id="10059177at2759"/>
<feature type="region of interest" description="Disordered" evidence="2">
    <location>
        <begin position="86"/>
        <end position="143"/>
    </location>
</feature>
<dbReference type="InterPro" id="IPR036034">
    <property type="entry name" value="PDZ_sf"/>
</dbReference>
<dbReference type="InterPro" id="IPR001478">
    <property type="entry name" value="PDZ"/>
</dbReference>
<accession>A0A6P9A3D1</accession>
<evidence type="ECO:0000259" key="3">
    <source>
        <dbReference type="PROSITE" id="PS50106"/>
    </source>
</evidence>
<name>A0A6P9A3D1_THRPL</name>
<dbReference type="Gene3D" id="2.30.42.10">
    <property type="match status" value="2"/>
</dbReference>
<dbReference type="KEGG" id="tpal:117651921"/>